<comment type="caution">
    <text evidence="1">The sequence shown here is derived from an EMBL/GenBank/DDBJ whole genome shotgun (WGS) entry which is preliminary data.</text>
</comment>
<reference evidence="1" key="1">
    <citation type="submission" date="2019-12" db="EMBL/GenBank/DDBJ databases">
        <title>Comparative genomics gives insights into the taxonomy of the Azoarcus-Aromatoleum group and reveals separate origins of nif in the plant-associated Azoarcus and non-plant-associated Aromatoleum sub-groups.</title>
        <authorList>
            <person name="Lafos M."/>
            <person name="Maluk M."/>
            <person name="Batista M."/>
            <person name="Junghare M."/>
            <person name="Carmona M."/>
            <person name="Faoro H."/>
            <person name="Cruz L.M."/>
            <person name="Battistoni F."/>
            <person name="De Souza E."/>
            <person name="Pedrosa F."/>
            <person name="Chen W.-M."/>
            <person name="Poole P.S."/>
            <person name="Dixon R.A."/>
            <person name="James E.K."/>
        </authorList>
    </citation>
    <scope>NUCLEOTIDE SEQUENCE</scope>
    <source>
        <strain evidence="1">LuFRes1</strain>
    </source>
</reference>
<dbReference type="Proteomes" id="UP000615989">
    <property type="component" value="Unassembled WGS sequence"/>
</dbReference>
<name>A0ABX1PRQ7_9RHOO</name>
<keyword evidence="2" id="KW-1185">Reference proteome</keyword>
<evidence type="ECO:0000313" key="2">
    <source>
        <dbReference type="Proteomes" id="UP000615989"/>
    </source>
</evidence>
<dbReference type="EMBL" id="WTVG01000113">
    <property type="protein sequence ID" value="NMG26974.1"/>
    <property type="molecule type" value="Genomic_DNA"/>
</dbReference>
<dbReference type="InterPro" id="IPR025048">
    <property type="entry name" value="DUF3987"/>
</dbReference>
<dbReference type="RefSeq" id="WP_169120539.1">
    <property type="nucleotide sequence ID" value="NZ_WTVG02000038.1"/>
</dbReference>
<proteinExistence type="predicted"/>
<accession>A0ABX1PRQ7</accession>
<organism evidence="1 2">
    <name type="scientific">Aromatoleum anaerobium</name>
    <dbReference type="NCBI Taxonomy" id="182180"/>
    <lineage>
        <taxon>Bacteria</taxon>
        <taxon>Pseudomonadati</taxon>
        <taxon>Pseudomonadota</taxon>
        <taxon>Betaproteobacteria</taxon>
        <taxon>Rhodocyclales</taxon>
        <taxon>Rhodocyclaceae</taxon>
        <taxon>Aromatoleum</taxon>
    </lineage>
</organism>
<sequence>MKATPYEPARSDERAALAPALGDPRTWPVSAWPDPHPLPEGLPPVAPFDYAMLPERLRPWVRDVSERMQCPPDFVAVPMVTAAGNLIGRRCAIRPQAMSDWQEFPNLWGCIVGRPGMMKSPAMMAALAPVVRLEARALDEWQGAQATWRAEAEIAKARADARRAEATKTLRKNPNALVDVASFTSPDADEAPILRRYTVASATVEALAEKLIENPRGLLVVRDELPGWLAGLDREDAAELRAFLMTGWNGKDGWTFDRIGRGHRRVPAVCLGVIGGAQPGPLGEYLRAAMRGGASDDGMLARFGLLVWPETGGAWKNVDRYPDGPAKAAAFAVFDDLDALDPLARGAELEAADAPPFLRFDAEALEAFTDWRTHFEAGLRTGDLFPALESHLAKYRKLVPALALTFHLADGHTGPVGFASALRALHWGAYLQTHARRCYGVAQSCDADTAQRLLARIAKGDLPREGFGSRDVWRPGWSGLADQKRVADALALLVELGHLEAWQEPTRGRVKTLYVSNPKALPPELPTH</sequence>
<dbReference type="Pfam" id="PF13148">
    <property type="entry name" value="DUF3987"/>
    <property type="match status" value="1"/>
</dbReference>
<evidence type="ECO:0000313" key="1">
    <source>
        <dbReference type="EMBL" id="NMG26974.1"/>
    </source>
</evidence>
<gene>
    <name evidence="1" type="ORF">GO606_20160</name>
</gene>
<protein>
    <submittedName>
        <fullName evidence="1">DUF3987 domain-containing protein</fullName>
    </submittedName>
</protein>